<name>B9SAK8_RICCO</name>
<keyword evidence="2" id="KW-1185">Reference proteome</keyword>
<dbReference type="EMBL" id="EQ973906">
    <property type="protein sequence ID" value="EEF39369.1"/>
    <property type="molecule type" value="Genomic_DNA"/>
</dbReference>
<protein>
    <submittedName>
        <fullName evidence="1">Uncharacterized protein</fullName>
    </submittedName>
</protein>
<evidence type="ECO:0000313" key="2">
    <source>
        <dbReference type="Proteomes" id="UP000008311"/>
    </source>
</evidence>
<proteinExistence type="predicted"/>
<organism evidence="1 2">
    <name type="scientific">Ricinus communis</name>
    <name type="common">Castor bean</name>
    <dbReference type="NCBI Taxonomy" id="3988"/>
    <lineage>
        <taxon>Eukaryota</taxon>
        <taxon>Viridiplantae</taxon>
        <taxon>Streptophyta</taxon>
        <taxon>Embryophyta</taxon>
        <taxon>Tracheophyta</taxon>
        <taxon>Spermatophyta</taxon>
        <taxon>Magnoliopsida</taxon>
        <taxon>eudicotyledons</taxon>
        <taxon>Gunneridae</taxon>
        <taxon>Pentapetalae</taxon>
        <taxon>rosids</taxon>
        <taxon>fabids</taxon>
        <taxon>Malpighiales</taxon>
        <taxon>Euphorbiaceae</taxon>
        <taxon>Acalyphoideae</taxon>
        <taxon>Acalypheae</taxon>
        <taxon>Ricinus</taxon>
    </lineage>
</organism>
<accession>B9SAK8</accession>
<gene>
    <name evidence="1" type="ORF">RCOM_0728620</name>
</gene>
<dbReference type="InParanoid" id="B9SAK8"/>
<reference evidence="2" key="1">
    <citation type="journal article" date="2010" name="Nat. Biotechnol.">
        <title>Draft genome sequence of the oilseed species Ricinus communis.</title>
        <authorList>
            <person name="Chan A.P."/>
            <person name="Crabtree J."/>
            <person name="Zhao Q."/>
            <person name="Lorenzi H."/>
            <person name="Orvis J."/>
            <person name="Puiu D."/>
            <person name="Melake-Berhan A."/>
            <person name="Jones K.M."/>
            <person name="Redman J."/>
            <person name="Chen G."/>
            <person name="Cahoon E.B."/>
            <person name="Gedil M."/>
            <person name="Stanke M."/>
            <person name="Haas B.J."/>
            <person name="Wortman J.R."/>
            <person name="Fraser-Liggett C.M."/>
            <person name="Ravel J."/>
            <person name="Rabinowicz P.D."/>
        </authorList>
    </citation>
    <scope>NUCLEOTIDE SEQUENCE [LARGE SCALE GENOMIC DNA]</scope>
    <source>
        <strain evidence="2">cv. Hale</strain>
    </source>
</reference>
<dbReference type="Proteomes" id="UP000008311">
    <property type="component" value="Unassembled WGS sequence"/>
</dbReference>
<sequence>MDCRVSMYAEANIILEFERENDVAGNEEGDNVVLHYVEGMLGLGMLVMMWEMMQLVVSMCDTDDGMEDSDFSSEDEEHMEARRNLRWDVMAKSLDDDHFEATNGPPANWKKSNNGATWRILIEIPGIVLVNEYVRADEILPPTLVNAR</sequence>
<dbReference type="AlphaFoldDB" id="B9SAK8"/>
<evidence type="ECO:0000313" key="1">
    <source>
        <dbReference type="EMBL" id="EEF39369.1"/>
    </source>
</evidence>